<dbReference type="KEGG" id="aot:AcetOri_orf04308"/>
<protein>
    <submittedName>
        <fullName evidence="1">DDE transposase</fullName>
    </submittedName>
</protein>
<organism evidence="1 2">
    <name type="scientific">Acetobacter orientalis</name>
    <dbReference type="NCBI Taxonomy" id="146474"/>
    <lineage>
        <taxon>Bacteria</taxon>
        <taxon>Pseudomonadati</taxon>
        <taxon>Pseudomonadota</taxon>
        <taxon>Alphaproteobacteria</taxon>
        <taxon>Acetobacterales</taxon>
        <taxon>Acetobacteraceae</taxon>
        <taxon>Acetobacter</taxon>
    </lineage>
</organism>
<accession>A0A2Z5ZMA6</accession>
<evidence type="ECO:0000313" key="1">
    <source>
        <dbReference type="EMBL" id="BBC81187.1"/>
    </source>
</evidence>
<sequence>MASAVIRLMRWNRKNTAQETMLFVYGSVQESGHCVVQFLQR</sequence>
<dbReference type="AlphaFoldDB" id="A0A2Z5ZMA6"/>
<reference evidence="1 2" key="1">
    <citation type="submission" date="2018-02" db="EMBL/GenBank/DDBJ databases">
        <title>Acetobacter orientalis genome.</title>
        <authorList>
            <person name="Nakashima N."/>
            <person name="Tamura T."/>
        </authorList>
    </citation>
    <scope>NUCLEOTIDE SEQUENCE [LARGE SCALE GENOMIC DNA]</scope>
    <source>
        <strain evidence="1 2">FAN1</strain>
    </source>
</reference>
<dbReference type="EMBL" id="AP018515">
    <property type="protein sequence ID" value="BBC81187.1"/>
    <property type="molecule type" value="Genomic_DNA"/>
</dbReference>
<proteinExistence type="predicted"/>
<dbReference type="Proteomes" id="UP000270034">
    <property type="component" value="Chromosome"/>
</dbReference>
<evidence type="ECO:0000313" key="2">
    <source>
        <dbReference type="Proteomes" id="UP000270034"/>
    </source>
</evidence>
<name>A0A2Z5ZMA6_9PROT</name>
<gene>
    <name evidence="1" type="ORF">AcetOrient_orf04308</name>
</gene>